<dbReference type="EMBL" id="QPJI01000003">
    <property type="protein sequence ID" value="RCW72190.1"/>
    <property type="molecule type" value="Genomic_DNA"/>
</dbReference>
<dbReference type="PANTHER" id="PTHR22916">
    <property type="entry name" value="GLYCOSYLTRANSFERASE"/>
    <property type="match status" value="1"/>
</dbReference>
<dbReference type="AlphaFoldDB" id="A0A368XVT4"/>
<dbReference type="GO" id="GO:0016758">
    <property type="term" value="F:hexosyltransferase activity"/>
    <property type="evidence" value="ECO:0007669"/>
    <property type="project" value="UniProtKB-ARBA"/>
</dbReference>
<dbReference type="PANTHER" id="PTHR22916:SF3">
    <property type="entry name" value="UDP-GLCNAC:BETAGAL BETA-1,3-N-ACETYLGLUCOSAMINYLTRANSFERASE-LIKE PROTEIN 1"/>
    <property type="match status" value="1"/>
</dbReference>
<dbReference type="Pfam" id="PF00535">
    <property type="entry name" value="Glycos_transf_2"/>
    <property type="match status" value="1"/>
</dbReference>
<dbReference type="InterPro" id="IPR029044">
    <property type="entry name" value="Nucleotide-diphossugar_trans"/>
</dbReference>
<evidence type="ECO:0000313" key="3">
    <source>
        <dbReference type="Proteomes" id="UP000253647"/>
    </source>
</evidence>
<dbReference type="SUPFAM" id="SSF53448">
    <property type="entry name" value="Nucleotide-diphospho-sugar transferases"/>
    <property type="match status" value="1"/>
</dbReference>
<dbReference type="RefSeq" id="WP_114434117.1">
    <property type="nucleotide sequence ID" value="NZ_QPJI01000003.1"/>
</dbReference>
<feature type="domain" description="Glycosyltransferase 2-like" evidence="1">
    <location>
        <begin position="6"/>
        <end position="170"/>
    </location>
</feature>
<accession>A0A368XVT4</accession>
<evidence type="ECO:0000313" key="2">
    <source>
        <dbReference type="EMBL" id="RCW72190.1"/>
    </source>
</evidence>
<proteinExistence type="predicted"/>
<comment type="caution">
    <text evidence="2">The sequence shown here is derived from an EMBL/GenBank/DDBJ whole genome shotgun (WGS) entry which is preliminary data.</text>
</comment>
<keyword evidence="2" id="KW-0808">Transferase</keyword>
<dbReference type="Proteomes" id="UP000253647">
    <property type="component" value="Unassembled WGS sequence"/>
</dbReference>
<protein>
    <submittedName>
        <fullName evidence="2">Glycosyl transferase family 2</fullName>
    </submittedName>
</protein>
<dbReference type="InterPro" id="IPR001173">
    <property type="entry name" value="Glyco_trans_2-like"/>
</dbReference>
<evidence type="ECO:0000259" key="1">
    <source>
        <dbReference type="Pfam" id="PF00535"/>
    </source>
</evidence>
<name>A0A368XVT4_MARNT</name>
<gene>
    <name evidence="2" type="ORF">DET61_103150</name>
</gene>
<dbReference type="Gene3D" id="3.90.550.10">
    <property type="entry name" value="Spore Coat Polysaccharide Biosynthesis Protein SpsA, Chain A"/>
    <property type="match status" value="1"/>
</dbReference>
<sequence>MEPLVSVITPAFNRVTYIRQAIESVLSQTYSQIEFIVVDDGSSDGTFELLSECDSRGELRLFTHPDRQNLGQSAALNLGLRHASGRYIVILDSDDVLHLEKISKQVAYLESHPDIGMVYGQAMAISSDGKELFPIPPNDHVEPGDPNRLLLDCYMALPGGAMVRKSVFDQAGFFEESFRASQDHDMVVRIAEVAPFVYLPGIVFYYRKHAESISQQGLERRWIAGFEILARAKKRFSYRSSTIRKRKALLHFRMGQVRWFQRRLLSALWHFIRAGLGDPKRSMAVILGFEKAR</sequence>
<reference evidence="2 3" key="1">
    <citation type="submission" date="2018-07" db="EMBL/GenBank/DDBJ databases">
        <title>Freshwater and sediment microbial communities from various areas in North America, analyzing microbe dynamics in response to fracking.</title>
        <authorList>
            <person name="Lamendella R."/>
        </authorList>
    </citation>
    <scope>NUCLEOTIDE SEQUENCE [LARGE SCALE GENOMIC DNA]</scope>
    <source>
        <strain evidence="2 3">105B</strain>
    </source>
</reference>
<organism evidence="2 3">
    <name type="scientific">Marinobacter nauticus</name>
    <name type="common">Marinobacter hydrocarbonoclasticus</name>
    <name type="synonym">Marinobacter aquaeolei</name>
    <dbReference type="NCBI Taxonomy" id="2743"/>
    <lineage>
        <taxon>Bacteria</taxon>
        <taxon>Pseudomonadati</taxon>
        <taxon>Pseudomonadota</taxon>
        <taxon>Gammaproteobacteria</taxon>
        <taxon>Pseudomonadales</taxon>
        <taxon>Marinobacteraceae</taxon>
        <taxon>Marinobacter</taxon>
    </lineage>
</organism>